<keyword evidence="1" id="KW-0732">Signal</keyword>
<dbReference type="OrthoDB" id="103227at2"/>
<dbReference type="CDD" id="cd03398">
    <property type="entry name" value="PAP2_haloperoxidase"/>
    <property type="match status" value="1"/>
</dbReference>
<dbReference type="EMBL" id="CP015136">
    <property type="protein sequence ID" value="AMY09073.1"/>
    <property type="molecule type" value="Genomic_DNA"/>
</dbReference>
<accession>A0A143PLG3</accession>
<feature type="chain" id="PRO_5007511667" description="PAP2 superfamily protein" evidence="1">
    <location>
        <begin position="26"/>
        <end position="433"/>
    </location>
</feature>
<dbReference type="InterPro" id="IPR036938">
    <property type="entry name" value="PAP2/HPO_sf"/>
</dbReference>
<proteinExistence type="predicted"/>
<feature type="signal peptide" evidence="1">
    <location>
        <begin position="1"/>
        <end position="25"/>
    </location>
</feature>
<protein>
    <recommendedName>
        <fullName evidence="4">PAP2 superfamily protein</fullName>
    </recommendedName>
</protein>
<gene>
    <name evidence="2" type="ORF">LuPra_02284</name>
</gene>
<evidence type="ECO:0000256" key="1">
    <source>
        <dbReference type="SAM" id="SignalP"/>
    </source>
</evidence>
<evidence type="ECO:0000313" key="3">
    <source>
        <dbReference type="Proteomes" id="UP000076079"/>
    </source>
</evidence>
<dbReference type="AlphaFoldDB" id="A0A143PLG3"/>
<dbReference type="PATRIC" id="fig|1813736.3.peg.2397"/>
<name>A0A143PLG3_LUTPR</name>
<sequence precursor="true">MPHHTCSTIGAVLIGVLACTPVATADRPADSLVANQALEWNQIFIDTLIATNTANAFSQRLGAIVHSAMFDAYNGIERRYTRIHEERTAPRGASRRAAVVAAAYTTLAQLFPTRQADLELIYSASLAALSDDDGNGGRSRELGVAWGMEVALGILAWRSTDGFGEPYPSFSGGTTVGQWRPTPPAFGPMSAQGLAFTAAFVLPSLAQFDPGPPRGLTSATYGEDFDAVKALGRRIGSTRTADQTALAVFWEGNASVHWNQAANQIARANDLSLSESVRLLAVLNVAMADTAFATWRAKRHYGADASEVTWRPVTAIPLADSDGNPATSADADWLPLVNTPSHPEFPAGHPSQNGAAATVLLSYFDDAQTFTLTTSTQPSRTYTSISKARADGNDARVWGGMHYPSTVRASDGNGEAIARYVNEYAMQSVHGSH</sequence>
<dbReference type="SUPFAM" id="SSF48317">
    <property type="entry name" value="Acid phosphatase/Vanadium-dependent haloperoxidase"/>
    <property type="match status" value="1"/>
</dbReference>
<dbReference type="Gene3D" id="1.10.606.20">
    <property type="match status" value="1"/>
</dbReference>
<dbReference type="Proteomes" id="UP000076079">
    <property type="component" value="Chromosome"/>
</dbReference>
<evidence type="ECO:0008006" key="4">
    <source>
        <dbReference type="Google" id="ProtNLM"/>
    </source>
</evidence>
<dbReference type="RefSeq" id="WP_110170854.1">
    <property type="nucleotide sequence ID" value="NZ_CP015136.1"/>
</dbReference>
<evidence type="ECO:0000313" key="2">
    <source>
        <dbReference type="EMBL" id="AMY09073.1"/>
    </source>
</evidence>
<dbReference type="PANTHER" id="PTHR34599">
    <property type="entry name" value="PEROXIDASE-RELATED"/>
    <property type="match status" value="1"/>
</dbReference>
<dbReference type="STRING" id="1855912.LuPra_02284"/>
<dbReference type="PANTHER" id="PTHR34599:SF1">
    <property type="entry name" value="PHOSPHATIDIC ACID PHOSPHATASE TYPE 2_HALOPEROXIDASE DOMAIN-CONTAINING PROTEIN"/>
    <property type="match status" value="1"/>
</dbReference>
<dbReference type="InterPro" id="IPR052559">
    <property type="entry name" value="V-haloperoxidase"/>
</dbReference>
<organism evidence="2 3">
    <name type="scientific">Luteitalea pratensis</name>
    <dbReference type="NCBI Taxonomy" id="1855912"/>
    <lineage>
        <taxon>Bacteria</taxon>
        <taxon>Pseudomonadati</taxon>
        <taxon>Acidobacteriota</taxon>
        <taxon>Vicinamibacteria</taxon>
        <taxon>Vicinamibacterales</taxon>
        <taxon>Vicinamibacteraceae</taxon>
        <taxon>Luteitalea</taxon>
    </lineage>
</organism>
<reference evidence="2 3" key="1">
    <citation type="journal article" date="2016" name="Genome Announc.">
        <title>First Complete Genome Sequence of a Subdivision 6 Acidobacterium Strain.</title>
        <authorList>
            <person name="Huang S."/>
            <person name="Vieira S."/>
            <person name="Bunk B."/>
            <person name="Riedel T."/>
            <person name="Sproer C."/>
            <person name="Overmann J."/>
        </authorList>
    </citation>
    <scope>NUCLEOTIDE SEQUENCE [LARGE SCALE GENOMIC DNA]</scope>
    <source>
        <strain evidence="3">DSM 100886 HEG_-6_39</strain>
    </source>
</reference>
<keyword evidence="3" id="KW-1185">Reference proteome</keyword>
<reference evidence="3" key="2">
    <citation type="submission" date="2016-04" db="EMBL/GenBank/DDBJ databases">
        <title>First Complete Genome Sequence of a Subdivision 6 Acidobacterium.</title>
        <authorList>
            <person name="Huang S."/>
            <person name="Vieira S."/>
            <person name="Bunk B."/>
            <person name="Riedel T."/>
            <person name="Sproeer C."/>
            <person name="Overmann J."/>
        </authorList>
    </citation>
    <scope>NUCLEOTIDE SEQUENCE [LARGE SCALE GENOMIC DNA]</scope>
    <source>
        <strain evidence="3">DSM 100886 HEG_-6_39</strain>
    </source>
</reference>
<dbReference type="KEGG" id="abac:LuPra_02284"/>